<dbReference type="InterPro" id="IPR001789">
    <property type="entry name" value="Sig_transdc_resp-reg_receiver"/>
</dbReference>
<dbReference type="NCBIfam" id="TIGR00229">
    <property type="entry name" value="sensory_box"/>
    <property type="match status" value="1"/>
</dbReference>
<dbReference type="Gene3D" id="3.40.50.2300">
    <property type="match status" value="1"/>
</dbReference>
<evidence type="ECO:0000256" key="5">
    <source>
        <dbReference type="PROSITE-ProRule" id="PRU00169"/>
    </source>
</evidence>
<feature type="modified residue" description="4-aspartylphosphate" evidence="5">
    <location>
        <position position="564"/>
    </location>
</feature>
<dbReference type="SUPFAM" id="SSF47384">
    <property type="entry name" value="Homodimeric domain of signal transducing histidine kinase"/>
    <property type="match status" value="1"/>
</dbReference>
<dbReference type="PANTHER" id="PTHR43065:SF42">
    <property type="entry name" value="TWO-COMPONENT SENSOR PPRA"/>
    <property type="match status" value="1"/>
</dbReference>
<evidence type="ECO:0000259" key="9">
    <source>
        <dbReference type="PROSITE" id="PS50113"/>
    </source>
</evidence>
<dbReference type="InterPro" id="IPR013656">
    <property type="entry name" value="PAS_4"/>
</dbReference>
<dbReference type="SMART" id="SM00387">
    <property type="entry name" value="HATPase_c"/>
    <property type="match status" value="1"/>
</dbReference>
<dbReference type="PANTHER" id="PTHR43065">
    <property type="entry name" value="SENSOR HISTIDINE KINASE"/>
    <property type="match status" value="1"/>
</dbReference>
<feature type="domain" description="Histidine kinase" evidence="6">
    <location>
        <begin position="269"/>
        <end position="493"/>
    </location>
</feature>
<dbReference type="PROSITE" id="PS50113">
    <property type="entry name" value="PAC"/>
    <property type="match status" value="1"/>
</dbReference>
<dbReference type="AlphaFoldDB" id="A0A4D6XRS1"/>
<dbReference type="PROSITE" id="PS50110">
    <property type="entry name" value="RESPONSE_REGULATORY"/>
    <property type="match status" value="1"/>
</dbReference>
<dbReference type="Pfam" id="PF00072">
    <property type="entry name" value="Response_reg"/>
    <property type="match status" value="1"/>
</dbReference>
<dbReference type="SMART" id="SM00448">
    <property type="entry name" value="REC"/>
    <property type="match status" value="1"/>
</dbReference>
<sequence>MMLSSAFPSAVVWGGEMIVLCNDAYLVLRGDVPDALGQRFDDVWHGAWEEVGPWVFKVLEGHSSFIEDQPVSIPRGESGSKAWFAFSYSPIRDEEGEVAGFLHTVIDTTASVDAHQAWRDQTQSFEAQIARYMADREHIWQLSRDAMLIVTRELKFLAANPALYHILGWSEEQVMDMPILEMVHPADRTEVQVAVIDVVHGKLDEPVETRLRHQDGHYRRFRWTARFDGNTFTAVGRDITADREEAIRQAEALMRDSHRLEAVGQMAGGMAHELNNLLSGIGGSLELLQRRLAQGRLEGLETYTDLAQDSVQRAMSLTHRLLAFSRRQPLAPRPLDINRHLADLDPLLRQTLGAEMRLHWQLDVLPWPVCLDIGQLDNAIINLCVNAREACLERGSVTIRSVNERLVSAFPEAGGLPPGDYVALHVEDTGHGLAADEVSRVFEPFYTSKPVGRGAGLGLPMVYGFVRQSGGYVWMESSPGQGTRVSMLFPRSLEPVPAEPTPPPAVDRPVEGQRLLLVDDEGNLRTLMHEYLAERGFEVFDAVDANSALESFQQDGPFDLVITDIGLPGGFSGRQLAKTLRMITPEQKILFITGFTDAPIEQRLLDAPGTALMLKPFSLQSLASQAVSMLGS</sequence>
<dbReference type="PRINTS" id="PR00344">
    <property type="entry name" value="BCTRLSENSOR"/>
</dbReference>
<feature type="domain" description="PAC" evidence="9">
    <location>
        <begin position="67"/>
        <end position="120"/>
    </location>
</feature>
<keyword evidence="3 5" id="KW-0597">Phosphoprotein</keyword>
<dbReference type="SUPFAM" id="SSF52172">
    <property type="entry name" value="CheY-like"/>
    <property type="match status" value="1"/>
</dbReference>
<dbReference type="SMART" id="SM00388">
    <property type="entry name" value="HisKA"/>
    <property type="match status" value="1"/>
</dbReference>
<dbReference type="InterPro" id="IPR035965">
    <property type="entry name" value="PAS-like_dom_sf"/>
</dbReference>
<dbReference type="InterPro" id="IPR000700">
    <property type="entry name" value="PAS-assoc_C"/>
</dbReference>
<evidence type="ECO:0000256" key="4">
    <source>
        <dbReference type="ARBA" id="ARBA00022777"/>
    </source>
</evidence>
<dbReference type="CDD" id="cd00130">
    <property type="entry name" value="PAS"/>
    <property type="match status" value="1"/>
</dbReference>
<evidence type="ECO:0000256" key="3">
    <source>
        <dbReference type="ARBA" id="ARBA00022553"/>
    </source>
</evidence>
<dbReference type="Gene3D" id="3.30.565.10">
    <property type="entry name" value="Histidine kinase-like ATPase, C-terminal domain"/>
    <property type="match status" value="1"/>
</dbReference>
<dbReference type="Pfam" id="PF08447">
    <property type="entry name" value="PAS_3"/>
    <property type="match status" value="1"/>
</dbReference>
<protein>
    <recommendedName>
        <fullName evidence="2">histidine kinase</fullName>
        <ecNumber evidence="2">2.7.13.3</ecNumber>
    </recommendedName>
</protein>
<dbReference type="Gene3D" id="3.30.450.20">
    <property type="entry name" value="PAS domain"/>
    <property type="match status" value="2"/>
</dbReference>
<dbReference type="PROSITE" id="PS50109">
    <property type="entry name" value="HIS_KIN"/>
    <property type="match status" value="1"/>
</dbReference>
<dbReference type="Pfam" id="PF02518">
    <property type="entry name" value="HATPase_c"/>
    <property type="match status" value="1"/>
</dbReference>
<dbReference type="Pfam" id="PF00512">
    <property type="entry name" value="HisKA"/>
    <property type="match status" value="1"/>
</dbReference>
<dbReference type="InterPro" id="IPR004358">
    <property type="entry name" value="Sig_transdc_His_kin-like_C"/>
</dbReference>
<evidence type="ECO:0000313" key="10">
    <source>
        <dbReference type="EMBL" id="QCI15485.1"/>
    </source>
</evidence>
<dbReference type="InterPro" id="IPR036097">
    <property type="entry name" value="HisK_dim/P_sf"/>
</dbReference>
<dbReference type="InterPro" id="IPR003594">
    <property type="entry name" value="HATPase_dom"/>
</dbReference>
<proteinExistence type="predicted"/>
<dbReference type="Gene3D" id="1.10.287.130">
    <property type="match status" value="1"/>
</dbReference>
<dbReference type="EC" id="2.7.13.3" evidence="2"/>
<dbReference type="SUPFAM" id="SSF55874">
    <property type="entry name" value="ATPase domain of HSP90 chaperone/DNA topoisomerase II/histidine kinase"/>
    <property type="match status" value="1"/>
</dbReference>
<evidence type="ECO:0000313" key="11">
    <source>
        <dbReference type="Proteomes" id="UP000298551"/>
    </source>
</evidence>
<name>A0A4D6XRS1_PSEPU</name>
<dbReference type="EMBL" id="CP039371">
    <property type="protein sequence ID" value="QCI15485.1"/>
    <property type="molecule type" value="Genomic_DNA"/>
</dbReference>
<gene>
    <name evidence="10" type="ORF">E6B08_15500</name>
</gene>
<organism evidence="10 11">
    <name type="scientific">Pseudomonas putida</name>
    <name type="common">Arthrobacter siderocapsulatus</name>
    <dbReference type="NCBI Taxonomy" id="303"/>
    <lineage>
        <taxon>Bacteria</taxon>
        <taxon>Pseudomonadati</taxon>
        <taxon>Pseudomonadota</taxon>
        <taxon>Gammaproteobacteria</taxon>
        <taxon>Pseudomonadales</taxon>
        <taxon>Pseudomonadaceae</taxon>
        <taxon>Pseudomonas</taxon>
    </lineage>
</organism>
<dbReference type="GO" id="GO:0000155">
    <property type="term" value="F:phosphorelay sensor kinase activity"/>
    <property type="evidence" value="ECO:0007669"/>
    <property type="project" value="InterPro"/>
</dbReference>
<dbReference type="SMART" id="SM00091">
    <property type="entry name" value="PAS"/>
    <property type="match status" value="1"/>
</dbReference>
<dbReference type="Pfam" id="PF08448">
    <property type="entry name" value="PAS_4"/>
    <property type="match status" value="1"/>
</dbReference>
<reference evidence="11" key="1">
    <citation type="submission" date="2019-04" db="EMBL/GenBank/DDBJ databases">
        <title>Genome sequence of Pseudomonas putida 1290, an auxin catabolizing strain.</title>
        <authorList>
            <person name="Laird T.S."/>
            <person name="Leveau J.H.J."/>
        </authorList>
    </citation>
    <scope>NUCLEOTIDE SEQUENCE [LARGE SCALE GENOMIC DNA]</scope>
    <source>
        <strain evidence="11">1290</strain>
    </source>
</reference>
<feature type="domain" description="PAS" evidence="8">
    <location>
        <begin position="145"/>
        <end position="202"/>
    </location>
</feature>
<dbReference type="InterPro" id="IPR005467">
    <property type="entry name" value="His_kinase_dom"/>
</dbReference>
<dbReference type="OrthoDB" id="9770473at2"/>
<dbReference type="InterPro" id="IPR000014">
    <property type="entry name" value="PAS"/>
</dbReference>
<dbReference type="InterPro" id="IPR013655">
    <property type="entry name" value="PAS_fold_3"/>
</dbReference>
<evidence type="ECO:0000259" key="6">
    <source>
        <dbReference type="PROSITE" id="PS50109"/>
    </source>
</evidence>
<accession>A0A4D6XRS1</accession>
<dbReference type="CDD" id="cd00082">
    <property type="entry name" value="HisKA"/>
    <property type="match status" value="1"/>
</dbReference>
<keyword evidence="4" id="KW-0418">Kinase</keyword>
<evidence type="ECO:0000259" key="8">
    <source>
        <dbReference type="PROSITE" id="PS50112"/>
    </source>
</evidence>
<dbReference type="SUPFAM" id="SSF55785">
    <property type="entry name" value="PYP-like sensor domain (PAS domain)"/>
    <property type="match status" value="2"/>
</dbReference>
<dbReference type="Proteomes" id="UP000298551">
    <property type="component" value="Chromosome"/>
</dbReference>
<evidence type="ECO:0000256" key="2">
    <source>
        <dbReference type="ARBA" id="ARBA00012438"/>
    </source>
</evidence>
<keyword evidence="4" id="KW-0808">Transferase</keyword>
<evidence type="ECO:0000256" key="1">
    <source>
        <dbReference type="ARBA" id="ARBA00000085"/>
    </source>
</evidence>
<feature type="domain" description="Response regulatory" evidence="7">
    <location>
        <begin position="514"/>
        <end position="630"/>
    </location>
</feature>
<evidence type="ECO:0000259" key="7">
    <source>
        <dbReference type="PROSITE" id="PS50110"/>
    </source>
</evidence>
<dbReference type="InterPro" id="IPR036890">
    <property type="entry name" value="HATPase_C_sf"/>
</dbReference>
<comment type="catalytic activity">
    <reaction evidence="1">
        <text>ATP + protein L-histidine = ADP + protein N-phospho-L-histidine.</text>
        <dbReference type="EC" id="2.7.13.3"/>
    </reaction>
</comment>
<dbReference type="InterPro" id="IPR003661">
    <property type="entry name" value="HisK_dim/P_dom"/>
</dbReference>
<dbReference type="InterPro" id="IPR011006">
    <property type="entry name" value="CheY-like_superfamily"/>
</dbReference>
<dbReference type="PROSITE" id="PS50112">
    <property type="entry name" value="PAS"/>
    <property type="match status" value="1"/>
</dbReference>